<sequence length="729" mass="83921">MALKQPVTQVRLTNVAVVRLRLGGERFEVACYKNKVVNWREGKETDLNEASSSSVLQVDAVFQNVAKGELARKAELLRYFGTDDKRACILRILEKGDLQVSELERRQQLESLFNDVVTCVVDLTYSAVTGLPISRSAVSAALKSLGFGVRLQQPAKAQALHAALLLQQHNPNQIRRRLMKLNMQLPLPAPTAASPAAAAAAAASMLHFIVRDCAGIIETQEPKIDLLLLQRQQEDDSAATTESAPAVPSEWRIVFLVPPGVYRELEEKAHEAGGSLTVVTWNCLYDPQQDQHLLQQQRQQQQQHQKMLEQLQQQEEEEKQEKERRGKERQRRREKEEQRRLVRRLRQQQQEEEQQRLDELRESQLMMQERQLQRGRLLRQQLMEQEYIEEEMARYQLSQLRMQEEEEQRQFEKEQQEKRERDLQLYEAQQMRLEDISQRNHDQQKLQQQSDTGFKVESASNARDHDGDGCLSTLDIVAAEDTGSRIGDSSNSSSCENELCCCCCAEWGDDNWKDTCTRAQRKGRGGRKQRQQQQQSQQQPGVYGGFVGVPCSLHASTCVHQRERFSKDIDDAPRRTKQHLRKRQLQQQRKLQEQKLELQKQQEQKQQREQPEFEDTLTQDGLSWLQRDAQPLQQQHRGPEPAAGACSVNPSETAHLQEQQKTRGGVQCRICNEALKDAAELRVHCKSSRHAANLRRQVDRLPPLTDTQWAEMELDGHLIGGRLSEVRGF</sequence>
<reference evidence="8" key="1">
    <citation type="submission" date="2013-10" db="EMBL/GenBank/DDBJ databases">
        <title>Genomic analysis of the causative agents of coccidiosis in chickens.</title>
        <authorList>
            <person name="Reid A.J."/>
            <person name="Blake D."/>
            <person name="Billington K."/>
            <person name="Browne H."/>
            <person name="Dunn M."/>
            <person name="Hung S."/>
            <person name="Kawahara F."/>
            <person name="Miranda-Saavedra D."/>
            <person name="Mourier T."/>
            <person name="Nagra H."/>
            <person name="Otto T.D."/>
            <person name="Rawlings N."/>
            <person name="Sanchez A."/>
            <person name="Sanders M."/>
            <person name="Subramaniam C."/>
            <person name="Tay Y."/>
            <person name="Dear P."/>
            <person name="Doerig C."/>
            <person name="Gruber A."/>
            <person name="Parkinson J."/>
            <person name="Shirley M."/>
            <person name="Wan K.L."/>
            <person name="Berriman M."/>
            <person name="Tomley F."/>
            <person name="Pain A."/>
        </authorList>
    </citation>
    <scope>NUCLEOTIDE SEQUENCE [LARGE SCALE GENOMIC DNA]</scope>
    <source>
        <strain evidence="8">Houghton</strain>
    </source>
</reference>
<evidence type="ECO:0000256" key="3">
    <source>
        <dbReference type="ARBA" id="ARBA00022490"/>
    </source>
</evidence>
<dbReference type="InterPro" id="IPR019783">
    <property type="entry name" value="SDO1/SBDS_N"/>
</dbReference>
<dbReference type="Gene3D" id="3.30.1250.10">
    <property type="entry name" value="Ribosome maturation protein SBDS, N-terminal domain"/>
    <property type="match status" value="1"/>
</dbReference>
<feature type="region of interest" description="Disordered" evidence="6">
    <location>
        <begin position="522"/>
        <end position="541"/>
    </location>
</feature>
<feature type="compositionally biased region" description="Basic residues" evidence="6">
    <location>
        <begin position="575"/>
        <end position="584"/>
    </location>
</feature>
<dbReference type="InterPro" id="IPR036786">
    <property type="entry name" value="Ribosome_mat_SBDS_N_sf"/>
</dbReference>
<reference evidence="8" key="2">
    <citation type="submission" date="2013-10" db="EMBL/GenBank/DDBJ databases">
        <authorList>
            <person name="Aslett M."/>
        </authorList>
    </citation>
    <scope>NUCLEOTIDE SEQUENCE [LARGE SCALE GENOMIC DNA]</scope>
    <source>
        <strain evidence="8">Houghton</strain>
    </source>
</reference>
<proteinExistence type="inferred from homology"/>
<protein>
    <submittedName>
        <fullName evidence="8">Zinc finger (C2H2 type) domain-containing protein, putative</fullName>
    </submittedName>
</protein>
<feature type="region of interest" description="Disordered" evidence="6">
    <location>
        <begin position="295"/>
        <end position="333"/>
    </location>
</feature>
<dbReference type="GO" id="GO:0042254">
    <property type="term" value="P:ribosome biogenesis"/>
    <property type="evidence" value="ECO:0007669"/>
    <property type="project" value="UniProtKB-KW"/>
</dbReference>
<dbReference type="SUPFAM" id="SSF57667">
    <property type="entry name" value="beta-beta-alpha zinc fingers"/>
    <property type="match status" value="1"/>
</dbReference>
<feature type="compositionally biased region" description="Low complexity" evidence="6">
    <location>
        <begin position="295"/>
        <end position="313"/>
    </location>
</feature>
<dbReference type="RefSeq" id="XP_013440315.1">
    <property type="nucleotide sequence ID" value="XM_013584861.1"/>
</dbReference>
<feature type="region of interest" description="Disordered" evidence="6">
    <location>
        <begin position="566"/>
        <end position="617"/>
    </location>
</feature>
<comment type="similarity">
    <text evidence="2">Belongs to the SDO1/SBDS family.</text>
</comment>
<dbReference type="EMBL" id="HG722645">
    <property type="protein sequence ID" value="CDJ62953.1"/>
    <property type="molecule type" value="Genomic_DNA"/>
</dbReference>
<dbReference type="SUPFAM" id="SSF89895">
    <property type="entry name" value="FYSH domain"/>
    <property type="match status" value="1"/>
</dbReference>
<dbReference type="SUPFAM" id="SSF109728">
    <property type="entry name" value="Hypothetical protein AF0491, middle domain"/>
    <property type="match status" value="1"/>
</dbReference>
<feature type="compositionally biased region" description="Basic and acidic residues" evidence="6">
    <location>
        <begin position="590"/>
        <end position="611"/>
    </location>
</feature>
<dbReference type="PANTHER" id="PTHR10927">
    <property type="entry name" value="RIBOSOME MATURATION PROTEIN SBDS"/>
    <property type="match status" value="1"/>
</dbReference>
<evidence type="ECO:0000256" key="5">
    <source>
        <dbReference type="ARBA" id="ARBA00049708"/>
    </source>
</evidence>
<dbReference type="Proteomes" id="UP000030754">
    <property type="component" value="Unassembled WGS sequence"/>
</dbReference>
<comment type="subcellular location">
    <subcellularLocation>
        <location evidence="1">Cytoplasm</location>
    </subcellularLocation>
</comment>
<evidence type="ECO:0000256" key="4">
    <source>
        <dbReference type="ARBA" id="ARBA00022517"/>
    </source>
</evidence>
<keyword evidence="4" id="KW-0690">Ribosome biogenesis</keyword>
<dbReference type="InterPro" id="IPR013087">
    <property type="entry name" value="Znf_C2H2_type"/>
</dbReference>
<gene>
    <name evidence="8" type="ORF">ENH_00029850</name>
</gene>
<dbReference type="GO" id="GO:0005737">
    <property type="term" value="C:cytoplasm"/>
    <property type="evidence" value="ECO:0007669"/>
    <property type="project" value="UniProtKB-SubCell"/>
</dbReference>
<feature type="domain" description="C2H2-type" evidence="7">
    <location>
        <begin position="668"/>
        <end position="690"/>
    </location>
</feature>
<comment type="subunit">
    <text evidence="5">Associates with the 60S ribosomal subunit.</text>
</comment>
<dbReference type="AlphaFoldDB" id="U6MIP8"/>
<dbReference type="VEuPathDB" id="ToxoDB:ENH_00029850"/>
<dbReference type="PANTHER" id="PTHR10927:SF1">
    <property type="entry name" value="RIBOSOME MATURATION PROTEIN SBDS"/>
    <property type="match status" value="1"/>
</dbReference>
<dbReference type="InterPro" id="IPR036236">
    <property type="entry name" value="Znf_C2H2_sf"/>
</dbReference>
<organism evidence="8 9">
    <name type="scientific">Eimeria necatrix</name>
    <dbReference type="NCBI Taxonomy" id="51315"/>
    <lineage>
        <taxon>Eukaryota</taxon>
        <taxon>Sar</taxon>
        <taxon>Alveolata</taxon>
        <taxon>Apicomplexa</taxon>
        <taxon>Conoidasida</taxon>
        <taxon>Coccidia</taxon>
        <taxon>Eucoccidiorida</taxon>
        <taxon>Eimeriorina</taxon>
        <taxon>Eimeriidae</taxon>
        <taxon>Eimeria</taxon>
    </lineage>
</organism>
<feature type="compositionally biased region" description="Basic and acidic residues" evidence="6">
    <location>
        <begin position="319"/>
        <end position="333"/>
    </location>
</feature>
<evidence type="ECO:0000256" key="1">
    <source>
        <dbReference type="ARBA" id="ARBA00004496"/>
    </source>
</evidence>
<dbReference type="Gene3D" id="1.10.10.900">
    <property type="entry name" value="SBDS protein C-terminal domain, subdomain 1"/>
    <property type="match status" value="1"/>
</dbReference>
<keyword evidence="9" id="KW-1185">Reference proteome</keyword>
<dbReference type="OrthoDB" id="10253092at2759"/>
<dbReference type="Pfam" id="PF01172">
    <property type="entry name" value="SBDS_N"/>
    <property type="match status" value="1"/>
</dbReference>
<evidence type="ECO:0000256" key="6">
    <source>
        <dbReference type="SAM" id="MobiDB-lite"/>
    </source>
</evidence>
<dbReference type="PROSITE" id="PS00028">
    <property type="entry name" value="ZINC_FINGER_C2H2_1"/>
    <property type="match status" value="1"/>
</dbReference>
<accession>U6MIP8</accession>
<keyword evidence="3" id="KW-0963">Cytoplasm</keyword>
<evidence type="ECO:0000259" key="7">
    <source>
        <dbReference type="PROSITE" id="PS00028"/>
    </source>
</evidence>
<evidence type="ECO:0000313" key="8">
    <source>
        <dbReference type="EMBL" id="CDJ62953.1"/>
    </source>
</evidence>
<feature type="region of interest" description="Disordered" evidence="6">
    <location>
        <begin position="437"/>
        <end position="469"/>
    </location>
</feature>
<evidence type="ECO:0000313" key="9">
    <source>
        <dbReference type="Proteomes" id="UP000030754"/>
    </source>
</evidence>
<dbReference type="InterPro" id="IPR039100">
    <property type="entry name" value="Sdo1/SBDS-like"/>
</dbReference>
<evidence type="ECO:0000256" key="2">
    <source>
        <dbReference type="ARBA" id="ARBA00007433"/>
    </source>
</evidence>
<dbReference type="GeneID" id="25473150"/>
<dbReference type="InterPro" id="IPR037188">
    <property type="entry name" value="Sdo1/SBDS_central_sf"/>
</dbReference>
<name>U6MIP8_9EIME</name>